<accession>A0AAC9HT81</accession>
<name>A0AAC9HT81_9PSEU</name>
<reference evidence="2" key="1">
    <citation type="submission" date="2016-03" db="EMBL/GenBank/DDBJ databases">
        <title>Complete genome sequence of the type strain Actinoalloteichus hymeniacidonis DSM 45092.</title>
        <authorList>
            <person name="Schaffert L."/>
            <person name="Albersmeier A."/>
            <person name="Winkler A."/>
            <person name="Kalinowski J."/>
            <person name="Zotchev S."/>
            <person name="Ruckert C."/>
        </authorList>
    </citation>
    <scope>NUCLEOTIDE SEQUENCE [LARGE SCALE GENOMIC DNA]</scope>
    <source>
        <strain evidence="2">HPA177(T) (DSM 45092(T))</strain>
    </source>
</reference>
<dbReference type="EMBL" id="CP014859">
    <property type="protein sequence ID" value="AOS65003.1"/>
    <property type="molecule type" value="Genomic_DNA"/>
</dbReference>
<evidence type="ECO:0000313" key="2">
    <source>
        <dbReference type="Proteomes" id="UP000095210"/>
    </source>
</evidence>
<evidence type="ECO:0000313" key="1">
    <source>
        <dbReference type="EMBL" id="AOS65003.1"/>
    </source>
</evidence>
<dbReference type="KEGG" id="ahm:TL08_21065"/>
<keyword evidence="2" id="KW-1185">Reference proteome</keyword>
<sequence length="115" mass="12380">MNIVETANAAAIDADAFAKTTRFSSRLVTAEEAHAIVSSLAGMTDSIESVTKSLRRMARSHSGDPDTPAEVAEAWKDLAFALRLPSASYAHRIQESAVPRSNDLVAVAKAARRRR</sequence>
<dbReference type="AlphaFoldDB" id="A0AAC9HT81"/>
<proteinExistence type="predicted"/>
<dbReference type="Proteomes" id="UP000095210">
    <property type="component" value="Chromosome"/>
</dbReference>
<gene>
    <name evidence="1" type="ORF">TL08_21065</name>
</gene>
<protein>
    <submittedName>
        <fullName evidence="1">Uncharacterized protein</fullName>
    </submittedName>
</protein>
<dbReference type="RefSeq" id="WP_157421217.1">
    <property type="nucleotide sequence ID" value="NZ_CP014859.1"/>
</dbReference>
<organism evidence="1 2">
    <name type="scientific">Actinoalloteichus hymeniacidonis</name>
    <dbReference type="NCBI Taxonomy" id="340345"/>
    <lineage>
        <taxon>Bacteria</taxon>
        <taxon>Bacillati</taxon>
        <taxon>Actinomycetota</taxon>
        <taxon>Actinomycetes</taxon>
        <taxon>Pseudonocardiales</taxon>
        <taxon>Pseudonocardiaceae</taxon>
        <taxon>Actinoalloteichus</taxon>
    </lineage>
</organism>